<dbReference type="EMBL" id="PYDT01000002">
    <property type="protein sequence ID" value="THU70733.1"/>
    <property type="molecule type" value="Genomic_DNA"/>
</dbReference>
<organism evidence="1 2">
    <name type="scientific">Musa balbisiana</name>
    <name type="common">Banana</name>
    <dbReference type="NCBI Taxonomy" id="52838"/>
    <lineage>
        <taxon>Eukaryota</taxon>
        <taxon>Viridiplantae</taxon>
        <taxon>Streptophyta</taxon>
        <taxon>Embryophyta</taxon>
        <taxon>Tracheophyta</taxon>
        <taxon>Spermatophyta</taxon>
        <taxon>Magnoliopsida</taxon>
        <taxon>Liliopsida</taxon>
        <taxon>Zingiberales</taxon>
        <taxon>Musaceae</taxon>
        <taxon>Musa</taxon>
    </lineage>
</organism>
<protein>
    <submittedName>
        <fullName evidence="1">Uncharacterized protein</fullName>
    </submittedName>
</protein>
<comment type="caution">
    <text evidence="1">The sequence shown here is derived from an EMBL/GenBank/DDBJ whole genome shotgun (WGS) entry which is preliminary data.</text>
</comment>
<sequence>MEVEIEGVGLPTHGEHFGIHFNEGAAILLGGVEGGLDVHQPAIREAVIGGVLWDLHGISIAPRLLASGLEMTWEWGKT</sequence>
<evidence type="ECO:0000313" key="2">
    <source>
        <dbReference type="Proteomes" id="UP000317650"/>
    </source>
</evidence>
<gene>
    <name evidence="1" type="ORF">C4D60_Mb08t28060</name>
</gene>
<dbReference type="Proteomes" id="UP000317650">
    <property type="component" value="Chromosome 8"/>
</dbReference>
<reference evidence="1 2" key="1">
    <citation type="journal article" date="2019" name="Nat. Plants">
        <title>Genome sequencing of Musa balbisiana reveals subgenome evolution and function divergence in polyploid bananas.</title>
        <authorList>
            <person name="Yao X."/>
        </authorList>
    </citation>
    <scope>NUCLEOTIDE SEQUENCE [LARGE SCALE GENOMIC DNA]</scope>
    <source>
        <strain evidence="2">cv. DH-PKW</strain>
        <tissue evidence="1">Leaves</tissue>
    </source>
</reference>
<proteinExistence type="predicted"/>
<dbReference type="AlphaFoldDB" id="A0A4S8K749"/>
<name>A0A4S8K749_MUSBA</name>
<evidence type="ECO:0000313" key="1">
    <source>
        <dbReference type="EMBL" id="THU70733.1"/>
    </source>
</evidence>
<keyword evidence="2" id="KW-1185">Reference proteome</keyword>
<accession>A0A4S8K749</accession>